<feature type="domain" description="ABC transporter" evidence="3">
    <location>
        <begin position="1"/>
        <end position="228"/>
    </location>
</feature>
<reference evidence="7" key="2">
    <citation type="journal article" date="2018" name="Nat. Microbiol.">
        <title>Leveraging single-cell genomics to expand the fungal tree of life.</title>
        <authorList>
            <person name="Ahrendt S.R."/>
            <person name="Quandt C.A."/>
            <person name="Ciobanu D."/>
            <person name="Clum A."/>
            <person name="Salamov A."/>
            <person name="Andreopoulos B."/>
            <person name="Cheng J.F."/>
            <person name="Woyke T."/>
            <person name="Pelin A."/>
            <person name="Henrissat B."/>
            <person name="Reynolds N.K."/>
            <person name="Benny G.L."/>
            <person name="Smith M.E."/>
            <person name="James T.Y."/>
            <person name="Grigoriev I.V."/>
        </authorList>
    </citation>
    <scope>NUCLEOTIDE SEQUENCE [LARGE SCALE GENOMIC DNA]</scope>
    <source>
        <strain evidence="7">CSF55</strain>
    </source>
</reference>
<evidence type="ECO:0000313" key="4">
    <source>
        <dbReference type="EMBL" id="EPZ35630.1"/>
    </source>
</evidence>
<dbReference type="AlphaFoldDB" id="A0A075AZB7"/>
<reference evidence="4 6" key="1">
    <citation type="journal article" date="2013" name="Curr. Biol.">
        <title>Shared signatures of parasitism and phylogenomics unite Cryptomycota and microsporidia.</title>
        <authorList>
            <person name="James T.Y."/>
            <person name="Pelin A."/>
            <person name="Bonen L."/>
            <person name="Ahrendt S."/>
            <person name="Sain D."/>
            <person name="Corradi N."/>
            <person name="Stajich J.E."/>
        </authorList>
    </citation>
    <scope>NUCLEOTIDE SEQUENCE [LARGE SCALE GENOMIC DNA]</scope>
    <source>
        <strain evidence="4">CSF55</strain>
        <strain evidence="4">CSF55</strain>
    </source>
</reference>
<dbReference type="PROSITE" id="PS00211">
    <property type="entry name" value="ABC_TRANSPORTER_1"/>
    <property type="match status" value="1"/>
</dbReference>
<evidence type="ECO:0000313" key="6">
    <source>
        <dbReference type="Proteomes" id="UP000030755"/>
    </source>
</evidence>
<dbReference type="InterPro" id="IPR027417">
    <property type="entry name" value="P-loop_NTPase"/>
</dbReference>
<dbReference type="EMBL" id="KE560790">
    <property type="protein sequence ID" value="EPZ35630.1"/>
    <property type="molecule type" value="Genomic_DNA"/>
</dbReference>
<proteinExistence type="predicted"/>
<dbReference type="InterPro" id="IPR017871">
    <property type="entry name" value="ABC_transporter-like_CS"/>
</dbReference>
<dbReference type="GO" id="GO:0005524">
    <property type="term" value="F:ATP binding"/>
    <property type="evidence" value="ECO:0007669"/>
    <property type="project" value="UniProtKB-KW"/>
</dbReference>
<accession>A0A075AZB7</accession>
<evidence type="ECO:0000256" key="1">
    <source>
        <dbReference type="ARBA" id="ARBA00022741"/>
    </source>
</evidence>
<keyword evidence="5" id="KW-0378">Hydrolase</keyword>
<dbReference type="STRING" id="988480.A0A075AZB7"/>
<dbReference type="PANTHER" id="PTHR43119:SF1">
    <property type="entry name" value="ABC TRANSPORTER DOMAIN-CONTAINING PROTEIN"/>
    <property type="match status" value="1"/>
</dbReference>
<evidence type="ECO:0000256" key="2">
    <source>
        <dbReference type="ARBA" id="ARBA00022840"/>
    </source>
</evidence>
<name>A0A075AZB7_ROZAC</name>
<sequence>MLVENLCVAKGATDVIFEHVSIEAKPGDLVVVRGPSGIGKTTFLKALAHLIPLKHGKITLNSQTFEDYGAADWRTKVLYVPQRAPTMEISPTSYFNRIKSFKSQKKRKILDPVEIGKNFGLDEDIWTKNWSQLSGGEIQRVVLSIALSTQPEVLLLDEPTSALDPHSTEKVENLLTKIEFNDNDGMIYKPLIFWITHDDLQEQRIATHILRFESVNNKTIYAYRAYHDFP</sequence>
<dbReference type="PROSITE" id="PS50893">
    <property type="entry name" value="ABC_TRANSPORTER_2"/>
    <property type="match status" value="1"/>
</dbReference>
<dbReference type="PANTHER" id="PTHR43119">
    <property type="entry name" value="ABC TRANSPORT PROTEIN ATP-BINDING COMPONENT-RELATED"/>
    <property type="match status" value="1"/>
</dbReference>
<dbReference type="GO" id="GO:0016887">
    <property type="term" value="F:ATP hydrolysis activity"/>
    <property type="evidence" value="ECO:0007669"/>
    <property type="project" value="InterPro"/>
</dbReference>
<evidence type="ECO:0000259" key="3">
    <source>
        <dbReference type="PROSITE" id="PS50893"/>
    </source>
</evidence>
<gene>
    <name evidence="4" type="ORF">O9G_002638</name>
    <name evidence="5" type="ORF">ROZALSC1DRAFT_27065</name>
</gene>
<dbReference type="EMBL" id="ML004947">
    <property type="protein sequence ID" value="RKP21530.1"/>
    <property type="molecule type" value="Genomic_DNA"/>
</dbReference>
<protein>
    <submittedName>
        <fullName evidence="4">ABC transporter domain-containing protein</fullName>
    </submittedName>
    <submittedName>
        <fullName evidence="5">P-loop containing nucleoside triphosphate hydrolase protein</fullName>
    </submittedName>
</protein>
<organism evidence="4 6">
    <name type="scientific">Rozella allomycis (strain CSF55)</name>
    <dbReference type="NCBI Taxonomy" id="988480"/>
    <lineage>
        <taxon>Eukaryota</taxon>
        <taxon>Fungi</taxon>
        <taxon>Fungi incertae sedis</taxon>
        <taxon>Cryptomycota</taxon>
        <taxon>Cryptomycota incertae sedis</taxon>
        <taxon>Rozella</taxon>
    </lineage>
</organism>
<evidence type="ECO:0000313" key="7">
    <source>
        <dbReference type="Proteomes" id="UP000281549"/>
    </source>
</evidence>
<evidence type="ECO:0000313" key="5">
    <source>
        <dbReference type="EMBL" id="RKP21530.1"/>
    </source>
</evidence>
<keyword evidence="1" id="KW-0547">Nucleotide-binding</keyword>
<dbReference type="OMA" id="TMSIYEN"/>
<keyword evidence="6" id="KW-1185">Reference proteome</keyword>
<dbReference type="InterPro" id="IPR003593">
    <property type="entry name" value="AAA+_ATPase"/>
</dbReference>
<dbReference type="Gene3D" id="3.40.50.300">
    <property type="entry name" value="P-loop containing nucleotide triphosphate hydrolases"/>
    <property type="match status" value="1"/>
</dbReference>
<keyword evidence="2" id="KW-0067">ATP-binding</keyword>
<dbReference type="Proteomes" id="UP000281549">
    <property type="component" value="Unassembled WGS sequence"/>
</dbReference>
<dbReference type="SUPFAM" id="SSF52540">
    <property type="entry name" value="P-loop containing nucleoside triphosphate hydrolases"/>
    <property type="match status" value="1"/>
</dbReference>
<dbReference type="Proteomes" id="UP000030755">
    <property type="component" value="Unassembled WGS sequence"/>
</dbReference>
<reference evidence="5" key="3">
    <citation type="submission" date="2018-08" db="EMBL/GenBank/DDBJ databases">
        <title>Leveraging single-cell genomics to expand the Fungal Tree of Life.</title>
        <authorList>
            <consortium name="DOE Joint Genome Institute"/>
            <person name="Ahrendt S.R."/>
            <person name="Quandt C.A."/>
            <person name="Ciobanu D."/>
            <person name="Clum A."/>
            <person name="Salamov A."/>
            <person name="Andreopoulos B."/>
            <person name="Cheng J.-F."/>
            <person name="Woyke T."/>
            <person name="Pelin A."/>
            <person name="Henrissat B."/>
            <person name="Reynolds N."/>
            <person name="Benny G.L."/>
            <person name="Smith M.E."/>
            <person name="James T.Y."/>
            <person name="Grigoriev I.V."/>
        </authorList>
    </citation>
    <scope>NUCLEOTIDE SEQUENCE</scope>
    <source>
        <strain evidence="5">CSF55</strain>
    </source>
</reference>
<dbReference type="HOGENOM" id="CLU_000604_1_22_1"/>
<dbReference type="SMART" id="SM00382">
    <property type="entry name" value="AAA"/>
    <property type="match status" value="1"/>
</dbReference>
<dbReference type="InterPro" id="IPR003439">
    <property type="entry name" value="ABC_transporter-like_ATP-bd"/>
</dbReference>
<dbReference type="Pfam" id="PF00005">
    <property type="entry name" value="ABC_tran"/>
    <property type="match status" value="1"/>
</dbReference>
<dbReference type="OrthoDB" id="6593433at2759"/>